<evidence type="ECO:0000313" key="1">
    <source>
        <dbReference type="EMBL" id="AEO93385.1"/>
    </source>
</evidence>
<organism evidence="1 2">
    <name type="scientific">Bacillus phage G</name>
    <dbReference type="NCBI Taxonomy" id="2884420"/>
    <lineage>
        <taxon>Viruses</taxon>
        <taxon>Duplodnaviria</taxon>
        <taxon>Heunggongvirae</taxon>
        <taxon>Uroviricota</taxon>
        <taxon>Caudoviricetes</taxon>
        <taxon>Donellivirus</taxon>
        <taxon>Donellivirus gee</taxon>
    </lineage>
</organism>
<dbReference type="EMBL" id="JN638751">
    <property type="protein sequence ID" value="AEO93385.1"/>
    <property type="molecule type" value="Genomic_DNA"/>
</dbReference>
<dbReference type="KEGG" id="vg:18563341"/>
<dbReference type="RefSeq" id="YP_009015426.1">
    <property type="nucleotide sequence ID" value="NC_023719.1"/>
</dbReference>
<accession>G3MBI5</accession>
<dbReference type="GeneID" id="18563341"/>
<proteinExistence type="predicted"/>
<protein>
    <submittedName>
        <fullName evidence="1">Gp123</fullName>
    </submittedName>
</protein>
<keyword evidence="2" id="KW-1185">Reference proteome</keyword>
<sequence length="306" mass="35426">MKRLKRQSKVFRQSRLKKKSWDAVSLKHYTSTQHFIEIMNEGQITPGGYNGNISGGGHVKYLSMSDGSNTTKKMSPSEIDRLFSSDLWEIDKDLLNYVNETKDTDEWYSKQINVNIIQPSHDQNGVYLTNRSDENDYGKEAVNNGLSDDYPNFEITLEFNVQTDALGPDLDDGKIDKESETPLWRQTIDSIGQCVHYGPISIDSISQVIIKDYGQINGYEMRFSDRDNFLSWASEFISFEQGLSAADAYSQIQKMYEEFDNYYEEEDFDDENININDDDDFDDDDIDFDIDDFEFPEDELNDDDLK</sequence>
<evidence type="ECO:0000313" key="2">
    <source>
        <dbReference type="Proteomes" id="UP000009273"/>
    </source>
</evidence>
<reference evidence="1 2" key="1">
    <citation type="submission" date="2011-09" db="EMBL/GenBank/DDBJ databases">
        <authorList>
            <person name="Pope W.H."/>
            <person name="Pedulla M.L."/>
            <person name="Ford M.E."/>
            <person name="Peebles C.L."/>
            <person name="Hatfull G.H."/>
            <person name="Hendrix R.W."/>
        </authorList>
    </citation>
    <scope>NUCLEOTIDE SEQUENCE [LARGE SCALE GENOMIC DNA]</scope>
    <source>
        <strain evidence="1">G</strain>
    </source>
</reference>
<gene>
    <name evidence="1" type="primary">123</name>
    <name evidence="1" type="ORF">G_123</name>
</gene>
<name>G3MBI5_9CAUD</name>
<dbReference type="Proteomes" id="UP000009273">
    <property type="component" value="Segment"/>
</dbReference>